<dbReference type="GO" id="GO:0000287">
    <property type="term" value="F:magnesium ion binding"/>
    <property type="evidence" value="ECO:0007669"/>
    <property type="project" value="UniProtKB-UniRule"/>
</dbReference>
<dbReference type="InterPro" id="IPR023000">
    <property type="entry name" value="Shikimate_kinase_CS"/>
</dbReference>
<keyword evidence="8 11" id="KW-0067">ATP-binding</keyword>
<keyword evidence="13" id="KW-1185">Reference proteome</keyword>
<dbReference type="EMBL" id="FSRE01000001">
    <property type="protein sequence ID" value="SIN68420.1"/>
    <property type="molecule type" value="Genomic_DNA"/>
</dbReference>
<accession>A0A1N6DCA3</accession>
<dbReference type="SUPFAM" id="SSF52540">
    <property type="entry name" value="P-loop containing nucleoside triphosphate hydrolases"/>
    <property type="match status" value="1"/>
</dbReference>
<dbReference type="AlphaFoldDB" id="A0A1N6DCA3"/>
<dbReference type="Pfam" id="PF01202">
    <property type="entry name" value="SKI"/>
    <property type="match status" value="1"/>
</dbReference>
<keyword evidence="11" id="KW-0963">Cytoplasm</keyword>
<keyword evidence="7 11" id="KW-0418">Kinase</keyword>
<dbReference type="CDD" id="cd00464">
    <property type="entry name" value="SK"/>
    <property type="match status" value="1"/>
</dbReference>
<dbReference type="Gene3D" id="3.40.50.300">
    <property type="entry name" value="P-loop containing nucleotide triphosphate hydrolases"/>
    <property type="match status" value="1"/>
</dbReference>
<evidence type="ECO:0000256" key="7">
    <source>
        <dbReference type="ARBA" id="ARBA00022777"/>
    </source>
</evidence>
<dbReference type="OrthoDB" id="9800332at2"/>
<comment type="pathway">
    <text evidence="1 11">Metabolic intermediate biosynthesis; chorismate biosynthesis; chorismate from D-erythrose 4-phosphate and phosphoenolpyruvate: step 5/7.</text>
</comment>
<evidence type="ECO:0000256" key="10">
    <source>
        <dbReference type="ARBA" id="ARBA00048567"/>
    </source>
</evidence>
<sequence>MHTPSLFLVGPMGAGKSTVGRLLAERLGFEFYDSDHEIEARTGATIPMIFDIEGEQGFRKREAQVIDELTQLPNIVLATGGGAVLRPENRKHLRSRGFVIYLHSDVDNLFNRVRHDTRRPLLQNEDPKGTLAAILREREPLYLEVADLVVRTEDVPANQVMRKILNELKEQNILP</sequence>
<protein>
    <recommendedName>
        <fullName evidence="3 11">Shikimate kinase</fullName>
        <shortName evidence="11">SK</shortName>
        <ecNumber evidence="3 11">2.7.1.71</ecNumber>
    </recommendedName>
</protein>
<dbReference type="NCBIfam" id="NF003456">
    <property type="entry name" value="PRK05057.1"/>
    <property type="match status" value="1"/>
</dbReference>
<evidence type="ECO:0000256" key="1">
    <source>
        <dbReference type="ARBA" id="ARBA00004842"/>
    </source>
</evidence>
<comment type="cofactor">
    <cofactor evidence="11">
        <name>Mg(2+)</name>
        <dbReference type="ChEBI" id="CHEBI:18420"/>
    </cofactor>
    <text evidence="11">Binds 1 Mg(2+) ion per subunit.</text>
</comment>
<evidence type="ECO:0000256" key="9">
    <source>
        <dbReference type="ARBA" id="ARBA00023141"/>
    </source>
</evidence>
<dbReference type="GO" id="GO:0008652">
    <property type="term" value="P:amino acid biosynthetic process"/>
    <property type="evidence" value="ECO:0007669"/>
    <property type="project" value="UniProtKB-KW"/>
</dbReference>
<keyword evidence="4 11" id="KW-0028">Amino-acid biosynthesis</keyword>
<comment type="subcellular location">
    <subcellularLocation>
        <location evidence="11">Cytoplasm</location>
    </subcellularLocation>
</comment>
<keyword evidence="6 11" id="KW-0547">Nucleotide-binding</keyword>
<evidence type="ECO:0000256" key="2">
    <source>
        <dbReference type="ARBA" id="ARBA00006997"/>
    </source>
</evidence>
<dbReference type="Proteomes" id="UP000198461">
    <property type="component" value="Unassembled WGS sequence"/>
</dbReference>
<dbReference type="PRINTS" id="PR01100">
    <property type="entry name" value="SHIKIMTKNASE"/>
</dbReference>
<feature type="binding site" evidence="11">
    <location>
        <position position="17"/>
    </location>
    <ligand>
        <name>Mg(2+)</name>
        <dbReference type="ChEBI" id="CHEBI:18420"/>
    </ligand>
</feature>
<dbReference type="PANTHER" id="PTHR21087">
    <property type="entry name" value="SHIKIMATE KINASE"/>
    <property type="match status" value="1"/>
</dbReference>
<dbReference type="NCBIfam" id="NF010552">
    <property type="entry name" value="PRK13946.1"/>
    <property type="match status" value="1"/>
</dbReference>
<dbReference type="STRING" id="364032.SAMN05443662_0034"/>
<dbReference type="GO" id="GO:0009073">
    <property type="term" value="P:aromatic amino acid family biosynthetic process"/>
    <property type="evidence" value="ECO:0007669"/>
    <property type="project" value="UniProtKB-KW"/>
</dbReference>
<comment type="function">
    <text evidence="11">Catalyzes the specific phosphorylation of the 3-hydroxyl group of shikimic acid using ATP as a cosubstrate.</text>
</comment>
<feature type="binding site" evidence="11">
    <location>
        <begin position="13"/>
        <end position="18"/>
    </location>
    <ligand>
        <name>ATP</name>
        <dbReference type="ChEBI" id="CHEBI:30616"/>
    </ligand>
</feature>
<comment type="catalytic activity">
    <reaction evidence="10 11">
        <text>shikimate + ATP = 3-phosphoshikimate + ADP + H(+)</text>
        <dbReference type="Rhea" id="RHEA:13121"/>
        <dbReference type="ChEBI" id="CHEBI:15378"/>
        <dbReference type="ChEBI" id="CHEBI:30616"/>
        <dbReference type="ChEBI" id="CHEBI:36208"/>
        <dbReference type="ChEBI" id="CHEBI:145989"/>
        <dbReference type="ChEBI" id="CHEBI:456216"/>
        <dbReference type="EC" id="2.7.1.71"/>
    </reaction>
</comment>
<dbReference type="GO" id="GO:0005829">
    <property type="term" value="C:cytosol"/>
    <property type="evidence" value="ECO:0007669"/>
    <property type="project" value="TreeGrafter"/>
</dbReference>
<keyword evidence="9 11" id="KW-0057">Aromatic amino acid biosynthesis</keyword>
<dbReference type="InterPro" id="IPR027417">
    <property type="entry name" value="P-loop_NTPase"/>
</dbReference>
<reference evidence="12 13" key="1">
    <citation type="submission" date="2016-11" db="EMBL/GenBank/DDBJ databases">
        <authorList>
            <person name="Jaros S."/>
            <person name="Januszkiewicz K."/>
            <person name="Wedrychowicz H."/>
        </authorList>
    </citation>
    <scope>NUCLEOTIDE SEQUENCE [LARGE SCALE GENOMIC DNA]</scope>
    <source>
        <strain evidence="12 13">DSM 17737</strain>
    </source>
</reference>
<proteinExistence type="inferred from homology"/>
<feature type="binding site" evidence="11">
    <location>
        <position position="81"/>
    </location>
    <ligand>
        <name>substrate</name>
    </ligand>
</feature>
<dbReference type="EC" id="2.7.1.71" evidence="3 11"/>
<dbReference type="GO" id="GO:0005524">
    <property type="term" value="F:ATP binding"/>
    <property type="evidence" value="ECO:0007669"/>
    <property type="project" value="UniProtKB-UniRule"/>
</dbReference>
<evidence type="ECO:0000256" key="5">
    <source>
        <dbReference type="ARBA" id="ARBA00022679"/>
    </source>
</evidence>
<comment type="similarity">
    <text evidence="2 11">Belongs to the shikimate kinase family.</text>
</comment>
<evidence type="ECO:0000256" key="4">
    <source>
        <dbReference type="ARBA" id="ARBA00022605"/>
    </source>
</evidence>
<comment type="caution">
    <text evidence="11">Lacks conserved residue(s) required for the propagation of feature annotation.</text>
</comment>
<feature type="binding site" evidence="11">
    <location>
        <position position="138"/>
    </location>
    <ligand>
        <name>substrate</name>
    </ligand>
</feature>
<dbReference type="InterPro" id="IPR000623">
    <property type="entry name" value="Shikimate_kinase/TSH1"/>
</dbReference>
<dbReference type="UniPathway" id="UPA00053">
    <property type="reaction ID" value="UER00088"/>
</dbReference>
<dbReference type="GO" id="GO:0009423">
    <property type="term" value="P:chorismate biosynthetic process"/>
    <property type="evidence" value="ECO:0007669"/>
    <property type="project" value="UniProtKB-UniRule"/>
</dbReference>
<comment type="subunit">
    <text evidence="11">Monomer.</text>
</comment>
<organism evidence="12 13">
    <name type="scientific">Sulfurivirga caldicuralii</name>
    <dbReference type="NCBI Taxonomy" id="364032"/>
    <lineage>
        <taxon>Bacteria</taxon>
        <taxon>Pseudomonadati</taxon>
        <taxon>Pseudomonadota</taxon>
        <taxon>Gammaproteobacteria</taxon>
        <taxon>Thiotrichales</taxon>
        <taxon>Piscirickettsiaceae</taxon>
        <taxon>Sulfurivirga</taxon>
    </lineage>
</organism>
<dbReference type="PANTHER" id="PTHR21087:SF16">
    <property type="entry name" value="SHIKIMATE KINASE 1, CHLOROPLASTIC"/>
    <property type="match status" value="1"/>
</dbReference>
<feature type="binding site" evidence="11">
    <location>
        <position position="35"/>
    </location>
    <ligand>
        <name>substrate</name>
    </ligand>
</feature>
<dbReference type="HAMAP" id="MF_00109">
    <property type="entry name" value="Shikimate_kinase"/>
    <property type="match status" value="1"/>
</dbReference>
<evidence type="ECO:0000313" key="12">
    <source>
        <dbReference type="EMBL" id="SIN68420.1"/>
    </source>
</evidence>
<evidence type="ECO:0000256" key="8">
    <source>
        <dbReference type="ARBA" id="ARBA00022840"/>
    </source>
</evidence>
<keyword evidence="5 11" id="KW-0808">Transferase</keyword>
<dbReference type="PROSITE" id="PS01128">
    <property type="entry name" value="SHIKIMATE_KINASE"/>
    <property type="match status" value="1"/>
</dbReference>
<keyword evidence="11" id="KW-0460">Magnesium</keyword>
<gene>
    <name evidence="11" type="primary">aroK</name>
    <name evidence="12" type="ORF">SAMN05443662_0034</name>
</gene>
<evidence type="ECO:0000313" key="13">
    <source>
        <dbReference type="Proteomes" id="UP000198461"/>
    </source>
</evidence>
<dbReference type="InterPro" id="IPR031322">
    <property type="entry name" value="Shikimate/glucono_kinase"/>
</dbReference>
<evidence type="ECO:0000256" key="6">
    <source>
        <dbReference type="ARBA" id="ARBA00022741"/>
    </source>
</evidence>
<evidence type="ECO:0000256" key="3">
    <source>
        <dbReference type="ARBA" id="ARBA00012154"/>
    </source>
</evidence>
<name>A0A1N6DCA3_9GAMM</name>
<keyword evidence="11" id="KW-0479">Metal-binding</keyword>
<dbReference type="RefSeq" id="WP_074200388.1">
    <property type="nucleotide sequence ID" value="NZ_FSRE01000001.1"/>
</dbReference>
<dbReference type="GO" id="GO:0004765">
    <property type="term" value="F:shikimate kinase activity"/>
    <property type="evidence" value="ECO:0007669"/>
    <property type="project" value="UniProtKB-UniRule"/>
</dbReference>
<evidence type="ECO:0000256" key="11">
    <source>
        <dbReference type="HAMAP-Rule" id="MF_00109"/>
    </source>
</evidence>
<feature type="binding site" evidence="11">
    <location>
        <position position="59"/>
    </location>
    <ligand>
        <name>substrate</name>
    </ligand>
</feature>
<feature type="binding site" evidence="11">
    <location>
        <position position="119"/>
    </location>
    <ligand>
        <name>ATP</name>
        <dbReference type="ChEBI" id="CHEBI:30616"/>
    </ligand>
</feature>